<feature type="region of interest" description="Disordered" evidence="1">
    <location>
        <begin position="772"/>
        <end position="831"/>
    </location>
</feature>
<dbReference type="PANTHER" id="PTHR38248:SF2">
    <property type="entry name" value="FUNK1 11"/>
    <property type="match status" value="1"/>
</dbReference>
<feature type="domain" description="Fungal-type protein kinase" evidence="2">
    <location>
        <begin position="227"/>
        <end position="654"/>
    </location>
</feature>
<evidence type="ECO:0000313" key="4">
    <source>
        <dbReference type="Proteomes" id="UP000054270"/>
    </source>
</evidence>
<sequence>MANNADPQFVAPPSGAFDANQGIDVQKQLPPLVIRKPPRPAMPRPLNLSAYTRPNDYDSYIKRMLTPPELHAARSSVTNILEAESLAILRKKNGVEFADRMAHEVARQLPGASESWVRDICLRNTGTAEFDDIVYATDDYWNSNDGTFKELPEFTELGVKEWLNKLAQSLATKVRDIQDPTSAGTPGPPPLRTWCKVTANMSPTGGSHQRKPDVSLFDNEITDLIENKDENKDPMKAGWALVKAFLEVTQNQSYSISNMLVNIAQKAYLMFESQPFRRYVISLVFINKDPSPFWGLVFLDRSGIISTSFFSFKFTAATTLARLVYVLSYGRPSSIGIDESMIVNKYTGLVTHIIVFGQTPTSGERRVKQIFEVVQPLSATPQLSGRATRVWVVRRLGSLYVLKDSWPLKHKPFSEIRHLMKINQTIMKDKAMREKMKHIYPVFIIGQEFTEHDTSIFRIAFGLLSVPARVHRRIVTEPIGDPLTSFNSKFQFCSVLHDVVTYLKYASEKCQICHGDISLGNVTIHRVWDDDRSAEEKAASAKLIEATKDKDDDEKDPRFVDPSTALRDPPPAAKPSVGSNAAAPRPSPPSNAYGLVIDHDNSFSTVEGDTDGYVINSGTLPYLTLDALQWEEVPFKHQPKHDLESLFYVILAVCTYVDSPGKLRSPVPEGDERSLCPNEWWIGGHLHNLARGKAAHMSSFDKLILSRLPPYWNDFHEHLWRLRDAIWPQNIYVLEDVNVATHDRFLEILDAAKKKYRNTQEVPFEYAVVIEKQGGNSGGGGSQKRKGKTTNTAMEPKRARRTASSPQSPVQSRTSQIRFSEGPSRGPLTNA</sequence>
<reference evidence="4" key="1">
    <citation type="submission" date="2014-04" db="EMBL/GenBank/DDBJ databases">
        <title>Evolutionary Origins and Diversification of the Mycorrhizal Mutualists.</title>
        <authorList>
            <consortium name="DOE Joint Genome Institute"/>
            <consortium name="Mycorrhizal Genomics Consortium"/>
            <person name="Kohler A."/>
            <person name="Kuo A."/>
            <person name="Nagy L.G."/>
            <person name="Floudas D."/>
            <person name="Copeland A."/>
            <person name="Barry K.W."/>
            <person name="Cichocki N."/>
            <person name="Veneault-Fourrey C."/>
            <person name="LaButti K."/>
            <person name="Lindquist E.A."/>
            <person name="Lipzen A."/>
            <person name="Lundell T."/>
            <person name="Morin E."/>
            <person name="Murat C."/>
            <person name="Riley R."/>
            <person name="Ohm R."/>
            <person name="Sun H."/>
            <person name="Tunlid A."/>
            <person name="Henrissat B."/>
            <person name="Grigoriev I.V."/>
            <person name="Hibbett D.S."/>
            <person name="Martin F."/>
        </authorList>
    </citation>
    <scope>NUCLEOTIDE SEQUENCE [LARGE SCALE GENOMIC DNA]</scope>
    <source>
        <strain evidence="4">FD-334 SS-4</strain>
    </source>
</reference>
<proteinExistence type="predicted"/>
<dbReference type="OrthoDB" id="5584477at2759"/>
<protein>
    <recommendedName>
        <fullName evidence="2">Fungal-type protein kinase domain-containing protein</fullName>
    </recommendedName>
</protein>
<feature type="compositionally biased region" description="Basic and acidic residues" evidence="1">
    <location>
        <begin position="544"/>
        <end position="559"/>
    </location>
</feature>
<evidence type="ECO:0000259" key="2">
    <source>
        <dbReference type="Pfam" id="PF17667"/>
    </source>
</evidence>
<dbReference type="InterPro" id="IPR040976">
    <property type="entry name" value="Pkinase_fungal"/>
</dbReference>
<gene>
    <name evidence="3" type="ORF">HYPSUDRAFT_59087</name>
</gene>
<dbReference type="AlphaFoldDB" id="A0A0D2P324"/>
<organism evidence="3 4">
    <name type="scientific">Hypholoma sublateritium (strain FD-334 SS-4)</name>
    <dbReference type="NCBI Taxonomy" id="945553"/>
    <lineage>
        <taxon>Eukaryota</taxon>
        <taxon>Fungi</taxon>
        <taxon>Dikarya</taxon>
        <taxon>Basidiomycota</taxon>
        <taxon>Agaricomycotina</taxon>
        <taxon>Agaricomycetes</taxon>
        <taxon>Agaricomycetidae</taxon>
        <taxon>Agaricales</taxon>
        <taxon>Agaricineae</taxon>
        <taxon>Strophariaceae</taxon>
        <taxon>Hypholoma</taxon>
    </lineage>
</organism>
<dbReference type="STRING" id="945553.A0A0D2P324"/>
<name>A0A0D2P324_HYPSF</name>
<accession>A0A0D2P324</accession>
<keyword evidence="4" id="KW-1185">Reference proteome</keyword>
<feature type="compositionally biased region" description="Polar residues" evidence="1">
    <location>
        <begin position="802"/>
        <end position="818"/>
    </location>
</feature>
<evidence type="ECO:0000256" key="1">
    <source>
        <dbReference type="SAM" id="MobiDB-lite"/>
    </source>
</evidence>
<dbReference type="InterPro" id="IPR011009">
    <property type="entry name" value="Kinase-like_dom_sf"/>
</dbReference>
<feature type="region of interest" description="Disordered" evidence="1">
    <location>
        <begin position="1"/>
        <end position="50"/>
    </location>
</feature>
<evidence type="ECO:0000313" key="3">
    <source>
        <dbReference type="EMBL" id="KJA14970.1"/>
    </source>
</evidence>
<dbReference type="EMBL" id="KN817659">
    <property type="protein sequence ID" value="KJA14970.1"/>
    <property type="molecule type" value="Genomic_DNA"/>
</dbReference>
<dbReference type="PANTHER" id="PTHR38248">
    <property type="entry name" value="FUNK1 6"/>
    <property type="match status" value="1"/>
</dbReference>
<feature type="region of interest" description="Disordered" evidence="1">
    <location>
        <begin position="544"/>
        <end position="591"/>
    </location>
</feature>
<dbReference type="SUPFAM" id="SSF56112">
    <property type="entry name" value="Protein kinase-like (PK-like)"/>
    <property type="match status" value="1"/>
</dbReference>
<dbReference type="Proteomes" id="UP000054270">
    <property type="component" value="Unassembled WGS sequence"/>
</dbReference>
<dbReference type="Pfam" id="PF17667">
    <property type="entry name" value="Pkinase_fungal"/>
    <property type="match status" value="1"/>
</dbReference>